<reference evidence="2" key="1">
    <citation type="submission" date="2020-04" db="EMBL/GenBank/DDBJ databases">
        <authorList>
            <person name="Alioto T."/>
            <person name="Alioto T."/>
            <person name="Gomez Garrido J."/>
        </authorList>
    </citation>
    <scope>NUCLEOTIDE SEQUENCE</scope>
    <source>
        <strain evidence="2">A484AB</strain>
    </source>
</reference>
<keyword evidence="3" id="KW-1185">Reference proteome</keyword>
<feature type="region of interest" description="Disordered" evidence="1">
    <location>
        <begin position="1"/>
        <end position="60"/>
    </location>
</feature>
<sequence>MVSLSSEISKKYKDEEESDSNSDSDSNDSDGEYNSEYDEKTQYIETHDELSFGNDSDSSF</sequence>
<dbReference type="Proteomes" id="UP001152795">
    <property type="component" value="Unassembled WGS sequence"/>
</dbReference>
<dbReference type="AlphaFoldDB" id="A0A7D9IG41"/>
<gene>
    <name evidence="2" type="ORF">PACLA_8A041272</name>
</gene>
<name>A0A7D9IG41_PARCT</name>
<comment type="caution">
    <text evidence="2">The sequence shown here is derived from an EMBL/GenBank/DDBJ whole genome shotgun (WGS) entry which is preliminary data.</text>
</comment>
<feature type="compositionally biased region" description="Acidic residues" evidence="1">
    <location>
        <begin position="15"/>
        <end position="36"/>
    </location>
</feature>
<feature type="compositionally biased region" description="Basic and acidic residues" evidence="1">
    <location>
        <begin position="37"/>
        <end position="50"/>
    </location>
</feature>
<dbReference type="EMBL" id="CACRXK020005396">
    <property type="protein sequence ID" value="CAB4006049.1"/>
    <property type="molecule type" value="Genomic_DNA"/>
</dbReference>
<proteinExistence type="predicted"/>
<organism evidence="2 3">
    <name type="scientific">Paramuricea clavata</name>
    <name type="common">Red gorgonian</name>
    <name type="synonym">Violescent sea-whip</name>
    <dbReference type="NCBI Taxonomy" id="317549"/>
    <lineage>
        <taxon>Eukaryota</taxon>
        <taxon>Metazoa</taxon>
        <taxon>Cnidaria</taxon>
        <taxon>Anthozoa</taxon>
        <taxon>Octocorallia</taxon>
        <taxon>Malacalcyonacea</taxon>
        <taxon>Plexauridae</taxon>
        <taxon>Paramuricea</taxon>
    </lineage>
</organism>
<protein>
    <submittedName>
        <fullName evidence="2">Uncharacterized protein</fullName>
    </submittedName>
</protein>
<evidence type="ECO:0000313" key="3">
    <source>
        <dbReference type="Proteomes" id="UP001152795"/>
    </source>
</evidence>
<evidence type="ECO:0000313" key="2">
    <source>
        <dbReference type="EMBL" id="CAB4006049.1"/>
    </source>
</evidence>
<evidence type="ECO:0000256" key="1">
    <source>
        <dbReference type="SAM" id="MobiDB-lite"/>
    </source>
</evidence>
<accession>A0A7D9IG41</accession>